<evidence type="ECO:0000256" key="1">
    <source>
        <dbReference type="SAM" id="MobiDB-lite"/>
    </source>
</evidence>
<evidence type="ECO:0000313" key="2">
    <source>
        <dbReference type="EMBL" id="KAH3703916.1"/>
    </source>
</evidence>
<comment type="caution">
    <text evidence="2">The sequence shown here is derived from an EMBL/GenBank/DDBJ whole genome shotgun (WGS) entry which is preliminary data.</text>
</comment>
<reference evidence="2" key="1">
    <citation type="journal article" date="2019" name="bioRxiv">
        <title>The Genome of the Zebra Mussel, Dreissena polymorpha: A Resource for Invasive Species Research.</title>
        <authorList>
            <person name="McCartney M.A."/>
            <person name="Auch B."/>
            <person name="Kono T."/>
            <person name="Mallez S."/>
            <person name="Zhang Y."/>
            <person name="Obille A."/>
            <person name="Becker A."/>
            <person name="Abrahante J.E."/>
            <person name="Garbe J."/>
            <person name="Badalamenti J.P."/>
            <person name="Herman A."/>
            <person name="Mangelson H."/>
            <person name="Liachko I."/>
            <person name="Sullivan S."/>
            <person name="Sone E.D."/>
            <person name="Koren S."/>
            <person name="Silverstein K.A.T."/>
            <person name="Beckman K.B."/>
            <person name="Gohl D.M."/>
        </authorList>
    </citation>
    <scope>NUCLEOTIDE SEQUENCE</scope>
    <source>
        <strain evidence="2">Duluth1</strain>
        <tissue evidence="2">Whole animal</tissue>
    </source>
</reference>
<feature type="region of interest" description="Disordered" evidence="1">
    <location>
        <begin position="27"/>
        <end position="51"/>
    </location>
</feature>
<reference evidence="2" key="2">
    <citation type="submission" date="2020-11" db="EMBL/GenBank/DDBJ databases">
        <authorList>
            <person name="McCartney M.A."/>
            <person name="Auch B."/>
            <person name="Kono T."/>
            <person name="Mallez S."/>
            <person name="Becker A."/>
            <person name="Gohl D.M."/>
            <person name="Silverstein K.A.T."/>
            <person name="Koren S."/>
            <person name="Bechman K.B."/>
            <person name="Herman A."/>
            <person name="Abrahante J.E."/>
            <person name="Garbe J."/>
        </authorList>
    </citation>
    <scope>NUCLEOTIDE SEQUENCE</scope>
    <source>
        <strain evidence="2">Duluth1</strain>
        <tissue evidence="2">Whole animal</tissue>
    </source>
</reference>
<sequence length="115" mass="13297">MRKLYPLDKPITRLQVNRVVKRFKQYGGISDQRKNNTGRPKSSCSSENVEQVKRIIDETPERSVRKVFSDINHSSSATSVYRVLRFDLKLTPYKVPALQHLKESDVNQRLTLPLG</sequence>
<accession>A0A9D3YSV5</accession>
<evidence type="ECO:0008006" key="4">
    <source>
        <dbReference type="Google" id="ProtNLM"/>
    </source>
</evidence>
<organism evidence="2 3">
    <name type="scientific">Dreissena polymorpha</name>
    <name type="common">Zebra mussel</name>
    <name type="synonym">Mytilus polymorpha</name>
    <dbReference type="NCBI Taxonomy" id="45954"/>
    <lineage>
        <taxon>Eukaryota</taxon>
        <taxon>Metazoa</taxon>
        <taxon>Spiralia</taxon>
        <taxon>Lophotrochozoa</taxon>
        <taxon>Mollusca</taxon>
        <taxon>Bivalvia</taxon>
        <taxon>Autobranchia</taxon>
        <taxon>Heteroconchia</taxon>
        <taxon>Euheterodonta</taxon>
        <taxon>Imparidentia</taxon>
        <taxon>Neoheterodontei</taxon>
        <taxon>Myida</taxon>
        <taxon>Dreissenoidea</taxon>
        <taxon>Dreissenidae</taxon>
        <taxon>Dreissena</taxon>
    </lineage>
</organism>
<dbReference type="EMBL" id="JAIWYP010000015">
    <property type="protein sequence ID" value="KAH3703916.1"/>
    <property type="molecule type" value="Genomic_DNA"/>
</dbReference>
<keyword evidence="3" id="KW-1185">Reference proteome</keyword>
<dbReference type="Proteomes" id="UP000828390">
    <property type="component" value="Unassembled WGS sequence"/>
</dbReference>
<gene>
    <name evidence="2" type="ORF">DPMN_078968</name>
</gene>
<evidence type="ECO:0000313" key="3">
    <source>
        <dbReference type="Proteomes" id="UP000828390"/>
    </source>
</evidence>
<feature type="compositionally biased region" description="Polar residues" evidence="1">
    <location>
        <begin position="35"/>
        <end position="49"/>
    </location>
</feature>
<proteinExistence type="predicted"/>
<name>A0A9D3YSV5_DREPO</name>
<protein>
    <recommendedName>
        <fullName evidence="4">DUF4817 domain-containing protein</fullName>
    </recommendedName>
</protein>
<dbReference type="AlphaFoldDB" id="A0A9D3YSV5"/>